<keyword evidence="1" id="KW-1133">Transmembrane helix</keyword>
<keyword evidence="1" id="KW-0812">Transmembrane</keyword>
<comment type="caution">
    <text evidence="2">The sequence shown here is derived from an EMBL/GenBank/DDBJ whole genome shotgun (WGS) entry which is preliminary data.</text>
</comment>
<gene>
    <name evidence="2" type="ORF">GCM10008967_04840</name>
</gene>
<sequence length="61" mass="6768">MLSRFLFIFGLLFVLIMALTFIMTFISDSMDSLFLIISLFGILNGSIAMGISTIIDQTKKG</sequence>
<organism evidence="2 3">
    <name type="scientific">Bacillus carboniphilus</name>
    <dbReference type="NCBI Taxonomy" id="86663"/>
    <lineage>
        <taxon>Bacteria</taxon>
        <taxon>Bacillati</taxon>
        <taxon>Bacillota</taxon>
        <taxon>Bacilli</taxon>
        <taxon>Bacillales</taxon>
        <taxon>Bacillaceae</taxon>
        <taxon>Bacillus</taxon>
    </lineage>
</organism>
<proteinExistence type="predicted"/>
<dbReference type="RefSeq" id="WP_343796020.1">
    <property type="nucleotide sequence ID" value="NZ_BAAADJ010000004.1"/>
</dbReference>
<evidence type="ECO:0000313" key="2">
    <source>
        <dbReference type="EMBL" id="GAA0317303.1"/>
    </source>
</evidence>
<keyword evidence="1" id="KW-0472">Membrane</keyword>
<evidence type="ECO:0000313" key="3">
    <source>
        <dbReference type="Proteomes" id="UP001500782"/>
    </source>
</evidence>
<name>A0ABN0VUD8_9BACI</name>
<feature type="transmembrane region" description="Helical" evidence="1">
    <location>
        <begin position="5"/>
        <end position="26"/>
    </location>
</feature>
<dbReference type="EMBL" id="BAAADJ010000004">
    <property type="protein sequence ID" value="GAA0317303.1"/>
    <property type="molecule type" value="Genomic_DNA"/>
</dbReference>
<feature type="transmembrane region" description="Helical" evidence="1">
    <location>
        <begin position="32"/>
        <end position="55"/>
    </location>
</feature>
<reference evidence="2 3" key="1">
    <citation type="journal article" date="2019" name="Int. J. Syst. Evol. Microbiol.">
        <title>The Global Catalogue of Microorganisms (GCM) 10K type strain sequencing project: providing services to taxonomists for standard genome sequencing and annotation.</title>
        <authorList>
            <consortium name="The Broad Institute Genomics Platform"/>
            <consortium name="The Broad Institute Genome Sequencing Center for Infectious Disease"/>
            <person name="Wu L."/>
            <person name="Ma J."/>
        </authorList>
    </citation>
    <scope>NUCLEOTIDE SEQUENCE [LARGE SCALE GENOMIC DNA]</scope>
    <source>
        <strain evidence="2 3">JCM 9731</strain>
    </source>
</reference>
<accession>A0ABN0VUD8</accession>
<evidence type="ECO:0000256" key="1">
    <source>
        <dbReference type="SAM" id="Phobius"/>
    </source>
</evidence>
<dbReference type="Proteomes" id="UP001500782">
    <property type="component" value="Unassembled WGS sequence"/>
</dbReference>
<keyword evidence="3" id="KW-1185">Reference proteome</keyword>
<protein>
    <submittedName>
        <fullName evidence="2">Uncharacterized protein</fullName>
    </submittedName>
</protein>